<protein>
    <submittedName>
        <fullName evidence="3">6-phosphogluconolactonase, cycloisomerase 2 family</fullName>
        <ecNumber evidence="3">3.1.1.31</ecNumber>
    </submittedName>
</protein>
<dbReference type="GO" id="GO:0006006">
    <property type="term" value="P:glucose metabolic process"/>
    <property type="evidence" value="ECO:0007669"/>
    <property type="project" value="UniProtKB-KW"/>
</dbReference>
<dbReference type="Pfam" id="PF10282">
    <property type="entry name" value="Lactonase"/>
    <property type="match status" value="1"/>
</dbReference>
<keyword evidence="2" id="KW-0313">Glucose metabolism</keyword>
<keyword evidence="3" id="KW-0413">Isomerase</keyword>
<dbReference type="Gene3D" id="2.130.10.10">
    <property type="entry name" value="YVTN repeat-like/Quinoprotein amine dehydrogenase"/>
    <property type="match status" value="1"/>
</dbReference>
<organism evidence="3 4">
    <name type="scientific">Buchnera aphidicola subsp. Cinara cedri (strain Cc)</name>
    <dbReference type="NCBI Taxonomy" id="372461"/>
    <lineage>
        <taxon>Bacteria</taxon>
        <taxon>Pseudomonadati</taxon>
        <taxon>Pseudomonadota</taxon>
        <taxon>Gammaproteobacteria</taxon>
        <taxon>Enterobacterales</taxon>
        <taxon>Erwiniaceae</taxon>
        <taxon>Buchnera</taxon>
    </lineage>
</organism>
<sequence>MKKKILISCSNSKEVEYWILKKNYSLLKKQIISVKGTPQPLKFNKNKKLLYIGIKNPNKIITYKLSNNNIFKKKNEINIFNTPNYITLYKKKKILFCASYHGNGFIVFILNKNGLIKKKIYIFKKIIGCHSIKIFYKYKLIYITALKEDKIYIYKIKNIKNKIYLFLKNIIYTTKNSGPRHIIFHPIKNYLYSINELNGTIDVWNINNSSYLLILQQSISLIPKKYTNIPWSSEIHIHPNEKYLYACDRSNNIITFFIINKNTGHLSYIKSYKTEIQPRSFNISKDGKILIVLGELSNSMTIYAIKNGYLIFKKKQLIGKNPLWILIE</sequence>
<keyword evidence="4" id="KW-1185">Reference proteome</keyword>
<dbReference type="InterPro" id="IPR011045">
    <property type="entry name" value="N2O_reductase_N"/>
</dbReference>
<dbReference type="AlphaFoldDB" id="Q057P8"/>
<keyword evidence="2" id="KW-0119">Carbohydrate metabolism</keyword>
<evidence type="ECO:0000313" key="3">
    <source>
        <dbReference type="EMBL" id="ABJ90651.1"/>
    </source>
</evidence>
<dbReference type="InterPro" id="IPR015943">
    <property type="entry name" value="WD40/YVTN_repeat-like_dom_sf"/>
</dbReference>
<dbReference type="GO" id="GO:0005829">
    <property type="term" value="C:cytosol"/>
    <property type="evidence" value="ECO:0007669"/>
    <property type="project" value="TreeGrafter"/>
</dbReference>
<keyword evidence="3" id="KW-0378">Hydrolase</keyword>
<dbReference type="OrthoDB" id="9790815at2"/>
<dbReference type="PANTHER" id="PTHR30344">
    <property type="entry name" value="6-PHOSPHOGLUCONOLACTONASE-RELATED"/>
    <property type="match status" value="1"/>
</dbReference>
<evidence type="ECO:0000256" key="1">
    <source>
        <dbReference type="ARBA" id="ARBA00005564"/>
    </source>
</evidence>
<comment type="similarity">
    <text evidence="1">Belongs to the cycloisomerase 2 family.</text>
</comment>
<evidence type="ECO:0000313" key="4">
    <source>
        <dbReference type="Proteomes" id="UP000000669"/>
    </source>
</evidence>
<dbReference type="PANTHER" id="PTHR30344:SF1">
    <property type="entry name" value="6-PHOSPHOGLUCONOLACTONASE"/>
    <property type="match status" value="1"/>
</dbReference>
<dbReference type="InterPro" id="IPR019405">
    <property type="entry name" value="Lactonase_7-beta_prop"/>
</dbReference>
<dbReference type="STRING" id="372461.BCc_179"/>
<gene>
    <name evidence="3" type="primary">pgl</name>
    <name evidence="3" type="ordered locus">BCc_179</name>
</gene>
<dbReference type="EC" id="3.1.1.31" evidence="3"/>
<dbReference type="EMBL" id="CP000263">
    <property type="protein sequence ID" value="ABJ90651.1"/>
    <property type="molecule type" value="Genomic_DNA"/>
</dbReference>
<reference evidence="3 4" key="1">
    <citation type="journal article" date="2006" name="Science">
        <title>A small microbial genome: the end of a long symbiotic relationship?</title>
        <authorList>
            <person name="Perez-Brocal V."/>
            <person name="Gil R."/>
            <person name="Ramos S."/>
            <person name="Lamelas A."/>
            <person name="Postigo M."/>
            <person name="Michelena J.M."/>
            <person name="Silva F.J."/>
            <person name="Moya A."/>
            <person name="Latorre A."/>
        </authorList>
    </citation>
    <scope>NUCLEOTIDE SEQUENCE [LARGE SCALE GENOMIC DNA]</scope>
    <source>
        <strain evidence="4">Cc</strain>
    </source>
</reference>
<dbReference type="GO" id="GO:0017057">
    <property type="term" value="F:6-phosphogluconolactonase activity"/>
    <property type="evidence" value="ECO:0007669"/>
    <property type="project" value="UniProtKB-EC"/>
</dbReference>
<evidence type="ECO:0000256" key="2">
    <source>
        <dbReference type="ARBA" id="ARBA00022526"/>
    </source>
</evidence>
<name>Q057P8_BUCCC</name>
<proteinExistence type="inferred from homology"/>
<accession>Q057P8</accession>
<dbReference type="RefSeq" id="WP_011672570.1">
    <property type="nucleotide sequence ID" value="NC_008513.1"/>
</dbReference>
<dbReference type="HOGENOM" id="CLU_038716_2_0_6"/>
<dbReference type="eggNOG" id="COG2706">
    <property type="taxonomic scope" value="Bacteria"/>
</dbReference>
<dbReference type="KEGG" id="bcc:BCc_179"/>
<dbReference type="GO" id="GO:0016853">
    <property type="term" value="F:isomerase activity"/>
    <property type="evidence" value="ECO:0007669"/>
    <property type="project" value="UniProtKB-KW"/>
</dbReference>
<dbReference type="SUPFAM" id="SSF50974">
    <property type="entry name" value="Nitrous oxide reductase, N-terminal domain"/>
    <property type="match status" value="1"/>
</dbReference>
<dbReference type="InterPro" id="IPR050282">
    <property type="entry name" value="Cycloisomerase_2"/>
</dbReference>
<dbReference type="Proteomes" id="UP000000669">
    <property type="component" value="Chromosome"/>
</dbReference>